<accession>A0ABV8SAG5</accession>
<proteinExistence type="predicted"/>
<evidence type="ECO:0000256" key="1">
    <source>
        <dbReference type="SAM" id="SignalP"/>
    </source>
</evidence>
<dbReference type="InterPro" id="IPR015943">
    <property type="entry name" value="WD40/YVTN_repeat-like_dom_sf"/>
</dbReference>
<keyword evidence="1" id="KW-0732">Signal</keyword>
<evidence type="ECO:0000313" key="3">
    <source>
        <dbReference type="Proteomes" id="UP001595755"/>
    </source>
</evidence>
<name>A0ABV8SAG5_9BACL</name>
<organism evidence="2 3">
    <name type="scientific">Cohnella boryungensis</name>
    <dbReference type="NCBI Taxonomy" id="768479"/>
    <lineage>
        <taxon>Bacteria</taxon>
        <taxon>Bacillati</taxon>
        <taxon>Bacillota</taxon>
        <taxon>Bacilli</taxon>
        <taxon>Bacillales</taxon>
        <taxon>Paenibacillaceae</taxon>
        <taxon>Cohnella</taxon>
    </lineage>
</organism>
<dbReference type="Proteomes" id="UP001595755">
    <property type="component" value="Unassembled WGS sequence"/>
</dbReference>
<feature type="chain" id="PRO_5045691833" evidence="1">
    <location>
        <begin position="31"/>
        <end position="857"/>
    </location>
</feature>
<keyword evidence="3" id="KW-1185">Reference proteome</keyword>
<comment type="caution">
    <text evidence="2">The sequence shown here is derived from an EMBL/GenBank/DDBJ whole genome shotgun (WGS) entry which is preliminary data.</text>
</comment>
<sequence>MSIMKKHKKFIAGALASAVLLTGAAVPAYAAKLPSAKYSTVQLEAVRMKEVTYYKTGSTSLPNAIDWVTDNTALTFLPINTIGDVTSVVKDADGVYWIGTLNGLQRVDFSEKDARDIVQYMAGPRYLYGGDDAVTGLASDGDGGIWVRTGSGVTHIAMPKRTLYDKSFTYEKMIAPVHDRRGMITGTEFTFTETNGAMDGVDYKSATGVFSATPKTDDNDGLWTSMYALGEIFRYKTLQEQYGASPTAEQSNEIADAKKAAMRASKAVLLLDYVSGRGNGFPARSYMLTSEAHAATVGGSVYGYQSQNGFWFQHFVSPDAVNPNAIIPSMKRTDGVQPIGYAMARVTKDSTSKKGDNIFPNGGTDVMNYNGFGLSPEAIDELNLTRPVGQKLGTDIKTKVATVDGMPVYQVLPVITAATNNMDAKEDKTTGENNKPLFQLTVPVYEQIPSFFNDLFPSTAIVNGHIDMNQIVYKADTSSDEVIGHYALFYAAYRYLIGDTNDPELLQLKSYVEEATHRMTEMILKDNHYYIEDATGKSTQWSKWFSKYFNDSLSVMEQQVQWQSKVGVNENGDDALSYGYEDAPLNALEVMAVLKTANFVTAARFPADAMKYQTAYEMAFDSGYSKDEPYVNGKGYINMAKEYIDRRLIRQATNAYGNNDNEIVTRDNVAYGSKIQENSNANATIHNDWTQYINYSDEELAWFGLFVLITLESDPVKHRQIVEAYDQWYVNEVREENPFYTFLYQLAHPDKTDLDLKSAIRYLYRLPEFQISFPVQHNRQDVLYIEPGDRDKERKQTNYVLPTDERRTMKNNGNPFSADNQVTGVNPNYNYYTGTMEVGSVFTVPYWMGRYFEIIKE</sequence>
<dbReference type="EMBL" id="JBHSED010000023">
    <property type="protein sequence ID" value="MFC4304372.1"/>
    <property type="molecule type" value="Genomic_DNA"/>
</dbReference>
<reference evidence="3" key="1">
    <citation type="journal article" date="2019" name="Int. J. Syst. Evol. Microbiol.">
        <title>The Global Catalogue of Microorganisms (GCM) 10K type strain sequencing project: providing services to taxonomists for standard genome sequencing and annotation.</title>
        <authorList>
            <consortium name="The Broad Institute Genomics Platform"/>
            <consortium name="The Broad Institute Genome Sequencing Center for Infectious Disease"/>
            <person name="Wu L."/>
            <person name="Ma J."/>
        </authorList>
    </citation>
    <scope>NUCLEOTIDE SEQUENCE [LARGE SCALE GENOMIC DNA]</scope>
    <source>
        <strain evidence="3">CGMCC 4.1641</strain>
    </source>
</reference>
<dbReference type="RefSeq" id="WP_204604909.1">
    <property type="nucleotide sequence ID" value="NZ_JBHSED010000023.1"/>
</dbReference>
<gene>
    <name evidence="2" type="ORF">ACFO1S_13120</name>
</gene>
<dbReference type="Gene3D" id="2.130.10.10">
    <property type="entry name" value="YVTN repeat-like/Quinoprotein amine dehydrogenase"/>
    <property type="match status" value="1"/>
</dbReference>
<feature type="signal peptide" evidence="1">
    <location>
        <begin position="1"/>
        <end position="30"/>
    </location>
</feature>
<protein>
    <submittedName>
        <fullName evidence="2">Uncharacterized protein</fullName>
    </submittedName>
</protein>
<evidence type="ECO:0000313" key="2">
    <source>
        <dbReference type="EMBL" id="MFC4304372.1"/>
    </source>
</evidence>
<dbReference type="SUPFAM" id="SSF63829">
    <property type="entry name" value="Calcium-dependent phosphotriesterase"/>
    <property type="match status" value="1"/>
</dbReference>